<feature type="repeat" description="TPR" evidence="1">
    <location>
        <begin position="52"/>
        <end position="85"/>
    </location>
</feature>
<proteinExistence type="predicted"/>
<dbReference type="Gene3D" id="2.60.120.620">
    <property type="entry name" value="q2cbj1_9rhob like domain"/>
    <property type="match status" value="1"/>
</dbReference>
<dbReference type="RefSeq" id="WP_173212077.1">
    <property type="nucleotide sequence ID" value="NZ_CP053921.1"/>
</dbReference>
<evidence type="ECO:0000256" key="1">
    <source>
        <dbReference type="PROSITE-ProRule" id="PRU00339"/>
    </source>
</evidence>
<keyword evidence="1" id="KW-0802">TPR repeat</keyword>
<protein>
    <submittedName>
        <fullName evidence="2">Uncharacterized protein</fullName>
    </submittedName>
</protein>
<dbReference type="SMART" id="SM00028">
    <property type="entry name" value="TPR"/>
    <property type="match status" value="1"/>
</dbReference>
<sequence>MTKDEAEALVRALATNNARHLFTRGIDLIKADYPEILLPVAKTATRQFPDDPRVHQLLGLAARAVGESHEALEAFSRAAQLAPNDALIAHSHARVALEAGRPSSGLFERARLLSPNDGAVLLGRSAARVQEGNATLAIEELEDILQSNPLWTDGHRAAAQIRAQEGLELDATLRAAIALHPSQPDLRRLHISLLLEARDLPAADRAAIDAFKMLGDQPWLTFLAAHIASERGDLIAADRLFSKTPVPSTPEDVSLLARHAIRARRPEVAVGLLEQWIEQDRNHLLWPYLSLAWRMTGDRRWHWLEGDERLVGVYDLAERFDNLDGLAEHLRALHVAREAPLDQSVRGGTQTDGNLLLRDEPQIRALRALLLETVSRHVAQLPDHAEGHPTLPRQRECQRISGSWSVRLKDSGFHSDHVHSQGWLSSALYVSLPDSLSSPGKDSSHEGWLSLGECRDLLPELEPIRLIEPRPGRLVLFPSTMWHGTRAFPAGERMTVAFDIALPRQS</sequence>
<dbReference type="SUPFAM" id="SSF48452">
    <property type="entry name" value="TPR-like"/>
    <property type="match status" value="1"/>
</dbReference>
<dbReference type="InterPro" id="IPR012668">
    <property type="entry name" value="CHP02466"/>
</dbReference>
<dbReference type="EMBL" id="CP053921">
    <property type="protein sequence ID" value="QKG70191.1"/>
    <property type="molecule type" value="Genomic_DNA"/>
</dbReference>
<gene>
    <name evidence="2" type="ORF">HQR01_01725</name>
</gene>
<dbReference type="AlphaFoldDB" id="A0A7D3XPW7"/>
<accession>A0A7D3XPW7</accession>
<organism evidence="2 3">
    <name type="scientific">Erythrobacter mangrovi</name>
    <dbReference type="NCBI Taxonomy" id="2739433"/>
    <lineage>
        <taxon>Bacteria</taxon>
        <taxon>Pseudomonadati</taxon>
        <taxon>Pseudomonadota</taxon>
        <taxon>Alphaproteobacteria</taxon>
        <taxon>Sphingomonadales</taxon>
        <taxon>Erythrobacteraceae</taxon>
        <taxon>Erythrobacter/Porphyrobacter group</taxon>
        <taxon>Erythrobacter</taxon>
    </lineage>
</organism>
<evidence type="ECO:0000313" key="2">
    <source>
        <dbReference type="EMBL" id="QKG70191.1"/>
    </source>
</evidence>
<dbReference type="InterPro" id="IPR011990">
    <property type="entry name" value="TPR-like_helical_dom_sf"/>
</dbReference>
<dbReference type="Proteomes" id="UP000504693">
    <property type="component" value="Chromosome"/>
</dbReference>
<dbReference type="Pfam" id="PF13759">
    <property type="entry name" value="2OG-FeII_Oxy_5"/>
    <property type="match status" value="1"/>
</dbReference>
<evidence type="ECO:0000313" key="3">
    <source>
        <dbReference type="Proteomes" id="UP000504693"/>
    </source>
</evidence>
<name>A0A7D3XPW7_9SPHN</name>
<keyword evidence="3" id="KW-1185">Reference proteome</keyword>
<reference evidence="2 3" key="1">
    <citation type="submission" date="2020-05" db="EMBL/GenBank/DDBJ databases">
        <title>Erythrobacter mangrovi sp. nov., isolated from rhizosphere soil of mangrove plant (Kandelia candel).</title>
        <authorList>
            <person name="Ye Y.H."/>
        </authorList>
    </citation>
    <scope>NUCLEOTIDE SEQUENCE [LARGE SCALE GENOMIC DNA]</scope>
    <source>
        <strain evidence="2 3">EB310</strain>
    </source>
</reference>
<dbReference type="InterPro" id="IPR019734">
    <property type="entry name" value="TPR_rpt"/>
</dbReference>
<dbReference type="KEGG" id="emv:HQR01_01725"/>
<dbReference type="Gene3D" id="1.25.40.10">
    <property type="entry name" value="Tetratricopeptide repeat domain"/>
    <property type="match status" value="1"/>
</dbReference>
<dbReference type="PROSITE" id="PS50005">
    <property type="entry name" value="TPR"/>
    <property type="match status" value="1"/>
</dbReference>